<feature type="region of interest" description="Disordered" evidence="2">
    <location>
        <begin position="86"/>
        <end position="158"/>
    </location>
</feature>
<evidence type="ECO:0000256" key="2">
    <source>
        <dbReference type="SAM" id="MobiDB-lite"/>
    </source>
</evidence>
<evidence type="ECO:0000256" key="1">
    <source>
        <dbReference type="SAM" id="Coils"/>
    </source>
</evidence>
<keyword evidence="1" id="KW-0175">Coiled coil</keyword>
<keyword evidence="4" id="KW-1185">Reference proteome</keyword>
<reference evidence="3 4" key="1">
    <citation type="submission" date="2020-02" db="EMBL/GenBank/DDBJ databases">
        <title>A chromosome-scale genome assembly of the black bullhead catfish (Ameiurus melas).</title>
        <authorList>
            <person name="Wen M."/>
            <person name="Zham M."/>
            <person name="Cabau C."/>
            <person name="Klopp C."/>
            <person name="Donnadieu C."/>
            <person name="Roques C."/>
            <person name="Bouchez O."/>
            <person name="Lampietro C."/>
            <person name="Jouanno E."/>
            <person name="Herpin A."/>
            <person name="Louis A."/>
            <person name="Berthelot C."/>
            <person name="Parey E."/>
            <person name="Roest-Crollius H."/>
            <person name="Braasch I."/>
            <person name="Postlethwait J."/>
            <person name="Robinson-Rechavi M."/>
            <person name="Echchiki A."/>
            <person name="Begum T."/>
            <person name="Montfort J."/>
            <person name="Schartl M."/>
            <person name="Bobe J."/>
            <person name="Guiguen Y."/>
        </authorList>
    </citation>
    <scope>NUCLEOTIDE SEQUENCE [LARGE SCALE GENOMIC DNA]</scope>
    <source>
        <strain evidence="3">M_S1</strain>
        <tissue evidence="3">Blood</tissue>
    </source>
</reference>
<evidence type="ECO:0000313" key="4">
    <source>
        <dbReference type="Proteomes" id="UP000593565"/>
    </source>
</evidence>
<organism evidence="3 4">
    <name type="scientific">Ameiurus melas</name>
    <name type="common">Black bullhead</name>
    <name type="synonym">Silurus melas</name>
    <dbReference type="NCBI Taxonomy" id="219545"/>
    <lineage>
        <taxon>Eukaryota</taxon>
        <taxon>Metazoa</taxon>
        <taxon>Chordata</taxon>
        <taxon>Craniata</taxon>
        <taxon>Vertebrata</taxon>
        <taxon>Euteleostomi</taxon>
        <taxon>Actinopterygii</taxon>
        <taxon>Neopterygii</taxon>
        <taxon>Teleostei</taxon>
        <taxon>Ostariophysi</taxon>
        <taxon>Siluriformes</taxon>
        <taxon>Ictaluridae</taxon>
        <taxon>Ameiurus</taxon>
    </lineage>
</organism>
<evidence type="ECO:0000313" key="3">
    <source>
        <dbReference type="EMBL" id="KAF4072113.1"/>
    </source>
</evidence>
<proteinExistence type="predicted"/>
<name>A0A7J5ZNT7_AMEME</name>
<sequence length="158" mass="17827">MAEELSTNFVYKYDSLELHMVLLELEDVERRIRGLLDQQAQLQERRTALESSCASVHTPKVNHSVVFPLPAPLRRVFLCAGIVQPGLSQPQSPSHRRQHTWALGEPAAEGCTPGEGLATTGVPDSNPEPLRPSPPDQTQRRDRRRLYHAERPCSFNQR</sequence>
<gene>
    <name evidence="3" type="ORF">AMELA_G00270590</name>
</gene>
<protein>
    <submittedName>
        <fullName evidence="3">Uncharacterized protein</fullName>
    </submittedName>
</protein>
<dbReference type="EMBL" id="JAAGNN010000026">
    <property type="protein sequence ID" value="KAF4072113.1"/>
    <property type="molecule type" value="Genomic_DNA"/>
</dbReference>
<feature type="coiled-coil region" evidence="1">
    <location>
        <begin position="25"/>
        <end position="52"/>
    </location>
</feature>
<accession>A0A7J5ZNT7</accession>
<dbReference type="AlphaFoldDB" id="A0A7J5ZNT7"/>
<comment type="caution">
    <text evidence="3">The sequence shown here is derived from an EMBL/GenBank/DDBJ whole genome shotgun (WGS) entry which is preliminary data.</text>
</comment>
<dbReference type="Proteomes" id="UP000593565">
    <property type="component" value="Unassembled WGS sequence"/>
</dbReference>